<evidence type="ECO:0000313" key="7">
    <source>
        <dbReference type="EMBL" id="KAK2632239.1"/>
    </source>
</evidence>
<evidence type="ECO:0000256" key="3">
    <source>
        <dbReference type="ARBA" id="ARBA00022490"/>
    </source>
</evidence>
<comment type="subcellular location">
    <subcellularLocation>
        <location evidence="1">Cytoplasm</location>
        <location evidence="1">Cytoskeleton</location>
    </subcellularLocation>
</comment>
<feature type="transmembrane region" description="Helical" evidence="6">
    <location>
        <begin position="60"/>
        <end position="82"/>
    </location>
</feature>
<keyword evidence="5" id="KW-0206">Cytoskeleton</keyword>
<keyword evidence="6" id="KW-1133">Transmembrane helix</keyword>
<dbReference type="GO" id="GO:0005885">
    <property type="term" value="C:Arp2/3 protein complex"/>
    <property type="evidence" value="ECO:0000318"/>
    <property type="project" value="GO_Central"/>
</dbReference>
<dbReference type="Pfam" id="PF04062">
    <property type="entry name" value="P21-Arc"/>
    <property type="match status" value="1"/>
</dbReference>
<dbReference type="EMBL" id="KK199141">
    <property type="protein sequence ID" value="KCW44650.1"/>
    <property type="molecule type" value="Genomic_DNA"/>
</dbReference>
<evidence type="ECO:0000256" key="4">
    <source>
        <dbReference type="ARBA" id="ARBA00023203"/>
    </source>
</evidence>
<reference evidence="7" key="3">
    <citation type="submission" date="2023-04" db="EMBL/GenBank/DDBJ databases">
        <title>WGS assembly of Eucalyptus grandis.</title>
        <authorList>
            <person name="Myburg A."/>
            <person name="Grattapaglia D."/>
            <person name="Tuskan G."/>
            <person name="Hellsten U."/>
            <person name="Hayes R."/>
            <person name="Grimwood J."/>
            <person name="Jenkins J."/>
            <person name="Lindquist E."/>
            <person name="Tice H."/>
            <person name="Bauer D."/>
            <person name="Goodstein D."/>
            <person name="Dubchak I."/>
            <person name="Poliakov A."/>
            <person name="Mizrachi E."/>
            <person name="Kullan A."/>
            <person name="Hussey S."/>
            <person name="Pinard D."/>
            <person name="Van D."/>
            <person name="Singh P."/>
            <person name="Van J."/>
            <person name="Silva-Junior O."/>
            <person name="Togawa R."/>
            <person name="Pappas M."/>
            <person name="Faria D."/>
            <person name="Sansaloni C."/>
            <person name="Petroli C."/>
            <person name="Yang X."/>
            <person name="Ranjan P."/>
            <person name="Tschaplinski T."/>
            <person name="Ye C."/>
            <person name="Li T."/>
            <person name="Sterck L."/>
            <person name="Vanneste K."/>
            <person name="Murat F."/>
            <person name="Soler M."/>
            <person name="Clemente H."/>
            <person name="Saidi N."/>
            <person name="Cassan-Wang H."/>
            <person name="Dunand C."/>
            <person name="Hefer C."/>
            <person name="Bornberg-Bauer E."/>
            <person name="Kersting A."/>
            <person name="Vining K."/>
            <person name="Amarasinghe V."/>
            <person name="Ranik M."/>
            <person name="Naithani S."/>
            <person name="Elser J."/>
            <person name="Boyd A."/>
            <person name="Liston A."/>
            <person name="Spatafora J."/>
            <person name="Dharmwardhana P."/>
            <person name="Raja R."/>
            <person name="Sullivan C."/>
            <person name="Romanel E."/>
            <person name="Alves-Ferreira M."/>
            <person name="Kulheim C."/>
            <person name="Foley W."/>
            <person name="Carocha V."/>
            <person name="Paiva J."/>
            <person name="Kudrna D."/>
            <person name="Brommonschenkel S."/>
            <person name="Pasquali G."/>
            <person name="Byrne M."/>
            <person name="Rigault P."/>
            <person name="Tibbits J."/>
            <person name="Spokevicius A."/>
            <person name="Jones R."/>
            <person name="Steane D."/>
            <person name="Vaillancourt R."/>
            <person name="Potts B."/>
            <person name="Joubert F."/>
            <person name="Barry K."/>
            <person name="Pappas G."/>
            <person name="Strauss S."/>
            <person name="Jaiswal P."/>
            <person name="Grima-Pettenati J."/>
            <person name="Salse J."/>
            <person name="Van D."/>
            <person name="Rokhsar D."/>
            <person name="Schmutz J."/>
        </authorList>
    </citation>
    <scope>NUCLEOTIDE SEQUENCE</scope>
    <source>
        <tissue evidence="7">Leaf extractions</tissue>
    </source>
</reference>
<dbReference type="AlphaFoldDB" id="A0A058ZUC2"/>
<dbReference type="InParanoid" id="A0A058ZUC2"/>
<reference evidence="7" key="4">
    <citation type="submission" date="2023-07" db="EMBL/GenBank/DDBJ databases">
        <authorList>
            <person name="Myburg A.A."/>
            <person name="Grattapaglia D."/>
            <person name="Tuskan G.A."/>
            <person name="Hellsten U."/>
            <person name="Hayes R.D."/>
            <person name="Grimwood J."/>
            <person name="Jenkins J."/>
            <person name="Lindquist E."/>
            <person name="Tice H."/>
            <person name="Bauer D."/>
            <person name="Goodstein D.M."/>
            <person name="Dubchak I."/>
            <person name="Poliakov A."/>
            <person name="Mizrachi E."/>
            <person name="Kullan A.R."/>
            <person name="Hussey S.G."/>
            <person name="Pinard D."/>
            <person name="Van D.M."/>
            <person name="Singh P."/>
            <person name="Van J.I."/>
            <person name="Silva-Junior O.B."/>
            <person name="Togawa R.C."/>
            <person name="Pappas M.R."/>
            <person name="Faria D.A."/>
            <person name="Sansaloni C.P."/>
            <person name="Petroli C.D."/>
            <person name="Yang X."/>
            <person name="Ranjan P."/>
            <person name="Tschaplinski T.J."/>
            <person name="Ye C.Y."/>
            <person name="Li T."/>
            <person name="Sterck L."/>
            <person name="Vanneste K."/>
            <person name="Murat F."/>
            <person name="Soler M."/>
            <person name="Clemente H.S."/>
            <person name="Saidi N."/>
            <person name="Cassan-Wang H."/>
            <person name="Dunand C."/>
            <person name="Hefer C.A."/>
            <person name="Bornberg-Bauer E."/>
            <person name="Kersting A.R."/>
            <person name="Vining K."/>
            <person name="Amarasinghe V."/>
            <person name="Ranik M."/>
            <person name="Naithani S."/>
            <person name="Elser J."/>
            <person name="Boyd A.E."/>
            <person name="Liston A."/>
            <person name="Spatafora J.W."/>
            <person name="Dharmwardhana P."/>
            <person name="Raja R."/>
            <person name="Sullivan C."/>
            <person name="Romanel E."/>
            <person name="Alves-Ferreira M."/>
            <person name="Kulheim C."/>
            <person name="Foley W."/>
            <person name="Carocha V."/>
            <person name="Paiva J."/>
            <person name="Kudrna D."/>
            <person name="Brommonschenkel S.H."/>
            <person name="Pasquali G."/>
            <person name="Byrne M."/>
            <person name="Rigault P."/>
            <person name="Tibbits J."/>
            <person name="Spokevicius A."/>
            <person name="Jones R.C."/>
            <person name="Steane D.A."/>
            <person name="Vaillancourt R.E."/>
            <person name="Potts B.M."/>
            <person name="Joubert F."/>
            <person name="Barry K."/>
            <person name="Pappas G.J."/>
            <person name="Strauss S.H."/>
            <person name="Jaiswal P."/>
            <person name="Grima-Pettenati J."/>
            <person name="Salse J."/>
            <person name="Van D.P."/>
            <person name="Rokhsar D.S."/>
            <person name="Schmutz J."/>
        </authorList>
    </citation>
    <scope>NUCLEOTIDE SEQUENCE</scope>
    <source>
        <tissue evidence="7">Leaf extractions</tissue>
    </source>
</reference>
<sequence length="109" mass="12405">MVYHSSFLDEEGITRACGCPLLPLKSHIKGPAPTSEQAITFFRANVFFRNFDIKSVVDKLLIYLTFYINVAVVLRPTTLITYKNRPIECRMHGIGTSQRIESPSLERTN</sequence>
<dbReference type="GO" id="GO:0030833">
    <property type="term" value="P:regulation of actin filament polymerization"/>
    <property type="evidence" value="ECO:0007669"/>
    <property type="project" value="InterPro"/>
</dbReference>
<keyword evidence="9" id="KW-1185">Reference proteome</keyword>
<dbReference type="PANTHER" id="PTHR12391">
    <property type="entry name" value="ARP2/3 COMPLEX 21 KD SUBUNIT"/>
    <property type="match status" value="1"/>
</dbReference>
<proteinExistence type="inferred from homology"/>
<dbReference type="STRING" id="71139.A0A058ZUC2"/>
<dbReference type="Gene3D" id="1.10.1760.10">
    <property type="entry name" value="Actin-related protein 2/3 complex subunit 3"/>
    <property type="match status" value="1"/>
</dbReference>
<keyword evidence="3" id="KW-0963">Cytoplasm</keyword>
<evidence type="ECO:0000256" key="2">
    <source>
        <dbReference type="ARBA" id="ARBA00010856"/>
    </source>
</evidence>
<dbReference type="GO" id="GO:0003779">
    <property type="term" value="F:actin binding"/>
    <property type="evidence" value="ECO:0007669"/>
    <property type="project" value="UniProtKB-KW"/>
</dbReference>
<evidence type="ECO:0000313" key="9">
    <source>
        <dbReference type="Proteomes" id="UP000030711"/>
    </source>
</evidence>
<organism evidence="8">
    <name type="scientific">Eucalyptus grandis</name>
    <name type="common">Flooded gum</name>
    <dbReference type="NCBI Taxonomy" id="71139"/>
    <lineage>
        <taxon>Eukaryota</taxon>
        <taxon>Viridiplantae</taxon>
        <taxon>Streptophyta</taxon>
        <taxon>Embryophyta</taxon>
        <taxon>Tracheophyta</taxon>
        <taxon>Spermatophyta</taxon>
        <taxon>Magnoliopsida</taxon>
        <taxon>eudicotyledons</taxon>
        <taxon>Gunneridae</taxon>
        <taxon>Pentapetalae</taxon>
        <taxon>rosids</taxon>
        <taxon>malvids</taxon>
        <taxon>Myrtales</taxon>
        <taxon>Myrtaceae</taxon>
        <taxon>Myrtoideae</taxon>
        <taxon>Eucalypteae</taxon>
        <taxon>Eucalyptus</taxon>
    </lineage>
</organism>
<protein>
    <submittedName>
        <fullName evidence="8">Uncharacterized protein</fullName>
    </submittedName>
</protein>
<name>A0A058ZUC2_EUCGR</name>
<reference evidence="8" key="1">
    <citation type="submission" date="2013-07" db="EMBL/GenBank/DDBJ databases">
        <title>The genome of Eucalyptus grandis.</title>
        <authorList>
            <person name="Schmutz J."/>
            <person name="Hayes R."/>
            <person name="Myburg A."/>
            <person name="Tuskan G."/>
            <person name="Grattapaglia D."/>
            <person name="Rokhsar D.S."/>
        </authorList>
    </citation>
    <scope>NUCLEOTIDE SEQUENCE</scope>
    <source>
        <tissue evidence="8">Leaf extractions</tissue>
    </source>
</reference>
<comment type="similarity">
    <text evidence="2">Belongs to the ARPC3 family.</text>
</comment>
<accession>A0A058ZUC2</accession>
<gene>
    <name evidence="8" type="ORF">EUGRSUZ_L01822</name>
</gene>
<evidence type="ECO:0000313" key="8">
    <source>
        <dbReference type="EMBL" id="KCW44650.1"/>
    </source>
</evidence>
<dbReference type="InterPro" id="IPR007204">
    <property type="entry name" value="ARPC3"/>
</dbReference>
<dbReference type="SUPFAM" id="SSF69060">
    <property type="entry name" value="Arp2/3 complex 21 kDa subunit ARPC3"/>
    <property type="match status" value="1"/>
</dbReference>
<dbReference type="EMBL" id="MU848625">
    <property type="protein sequence ID" value="KAK2632239.1"/>
    <property type="molecule type" value="Genomic_DNA"/>
</dbReference>
<evidence type="ECO:0000256" key="6">
    <source>
        <dbReference type="SAM" id="Phobius"/>
    </source>
</evidence>
<keyword evidence="4" id="KW-0009">Actin-binding</keyword>
<dbReference type="GO" id="GO:0034314">
    <property type="term" value="P:Arp2/3 complex-mediated actin nucleation"/>
    <property type="evidence" value="ECO:0000318"/>
    <property type="project" value="GO_Central"/>
</dbReference>
<keyword evidence="6" id="KW-0812">Transmembrane</keyword>
<keyword evidence="6" id="KW-0472">Membrane</keyword>
<evidence type="ECO:0000256" key="1">
    <source>
        <dbReference type="ARBA" id="ARBA00004245"/>
    </source>
</evidence>
<dbReference type="InterPro" id="IPR036753">
    <property type="entry name" value="ARPC3_sf"/>
</dbReference>
<reference evidence="7" key="2">
    <citation type="journal article" date="2014" name="Nature">
        <title>The genome of Eucalyptus grandis.</title>
        <authorList>
            <person name="Myburg A.A."/>
            <person name="Grattapaglia D."/>
            <person name="Tuskan G.A."/>
            <person name="Hellsten U."/>
            <person name="Hayes R.D."/>
            <person name="Grimwood J."/>
            <person name="Jenkins J."/>
            <person name="Lindquist E."/>
            <person name="Tice H."/>
            <person name="Bauer D."/>
            <person name="Goodstein D.M."/>
            <person name="Dubchak I."/>
            <person name="Poliakov A."/>
            <person name="Mizrachi E."/>
            <person name="Kullan A.R."/>
            <person name="Hussey S.G."/>
            <person name="Pinard D."/>
            <person name="van der Merwe K."/>
            <person name="Singh P."/>
            <person name="van Jaarsveld I."/>
            <person name="Silva-Junior O.B."/>
            <person name="Togawa R.C."/>
            <person name="Pappas M.R."/>
            <person name="Faria D.A."/>
            <person name="Sansaloni C.P."/>
            <person name="Petroli C.D."/>
            <person name="Yang X."/>
            <person name="Ranjan P."/>
            <person name="Tschaplinski T.J."/>
            <person name="Ye C.Y."/>
            <person name="Li T."/>
            <person name="Sterck L."/>
            <person name="Vanneste K."/>
            <person name="Murat F."/>
            <person name="Soler M."/>
            <person name="Clemente H.S."/>
            <person name="Saidi N."/>
            <person name="Cassan-Wang H."/>
            <person name="Dunand C."/>
            <person name="Hefer C.A."/>
            <person name="Bornberg-Bauer E."/>
            <person name="Kersting A.R."/>
            <person name="Vining K."/>
            <person name="Amarasinghe V."/>
            <person name="Ranik M."/>
            <person name="Naithani S."/>
            <person name="Elser J."/>
            <person name="Boyd A.E."/>
            <person name="Liston A."/>
            <person name="Spatafora J.W."/>
            <person name="Dharmwardhana P."/>
            <person name="Raja R."/>
            <person name="Sullivan C."/>
            <person name="Romanel E."/>
            <person name="Alves-Ferreira M."/>
            <person name="Kulheim C."/>
            <person name="Foley W."/>
            <person name="Carocha V."/>
            <person name="Paiva J."/>
            <person name="Kudrna D."/>
            <person name="Brommonschenkel S.H."/>
            <person name="Pasquali G."/>
            <person name="Byrne M."/>
            <person name="Rigault P."/>
            <person name="Tibbits J."/>
            <person name="Spokevicius A."/>
            <person name="Jones R.C."/>
            <person name="Steane D.A."/>
            <person name="Vaillancourt R.E."/>
            <person name="Potts B.M."/>
            <person name="Joubert F."/>
            <person name="Barry K."/>
            <person name="Pappas G.J."/>
            <person name="Strauss S.H."/>
            <person name="Jaiswal P."/>
            <person name="Grima-Pettenati J."/>
            <person name="Salse J."/>
            <person name="Van de Peer Y."/>
            <person name="Rokhsar D.S."/>
            <person name="Schmutz J."/>
        </authorList>
    </citation>
    <scope>NUCLEOTIDE SEQUENCE</scope>
    <source>
        <tissue evidence="7">Leaf extractions</tissue>
    </source>
</reference>
<evidence type="ECO:0000256" key="5">
    <source>
        <dbReference type="ARBA" id="ARBA00023212"/>
    </source>
</evidence>
<dbReference type="Gramene" id="KCW44650">
    <property type="protein sequence ID" value="KCW44650"/>
    <property type="gene ID" value="EUGRSUZ_L01822"/>
</dbReference>
<dbReference type="Proteomes" id="UP000030711">
    <property type="component" value="Unassembled WGS sequence"/>
</dbReference>